<evidence type="ECO:0000256" key="3">
    <source>
        <dbReference type="SAM" id="MobiDB-lite"/>
    </source>
</evidence>
<evidence type="ECO:0000256" key="1">
    <source>
        <dbReference type="ARBA" id="ARBA00010013"/>
    </source>
</evidence>
<sequence>MKKKNYWILLVVLVSALSVFTAGCGSSETAKPSEAPKTEEKAAAPADAAGFEEFPIGEEQEIEGMKIAAVYFQPVEMLPAGSSLAPDKADLHMEADISATPDNKVGFGVGDWVPNLGVKYKLKKLDDGQIIEGNFMPMNATDGPHYGANVKMLGAGKYELTFIIESPEKQGHLLHVDKETGLEGRFWKEPLEVKYEFDFIPRKW</sequence>
<keyword evidence="6" id="KW-1185">Reference proteome</keyword>
<feature type="region of interest" description="Disordered" evidence="3">
    <location>
        <begin position="27"/>
        <end position="47"/>
    </location>
</feature>
<evidence type="ECO:0000313" key="6">
    <source>
        <dbReference type="Proteomes" id="UP000214880"/>
    </source>
</evidence>
<evidence type="ECO:0008006" key="7">
    <source>
        <dbReference type="Google" id="ProtNLM"/>
    </source>
</evidence>
<feature type="chain" id="PRO_5038601931" description="34 kDa membrane antigen" evidence="4">
    <location>
        <begin position="22"/>
        <end position="204"/>
    </location>
</feature>
<accession>A0A1G9QYY1</accession>
<proteinExistence type="inferred from homology"/>
<dbReference type="RefSeq" id="WP_245698068.1">
    <property type="nucleotide sequence ID" value="NZ_FNHB01000002.1"/>
</dbReference>
<dbReference type="EMBL" id="FNHB01000002">
    <property type="protein sequence ID" value="SDM16236.1"/>
    <property type="molecule type" value="Genomic_DNA"/>
</dbReference>
<evidence type="ECO:0000256" key="2">
    <source>
        <dbReference type="ARBA" id="ARBA00022729"/>
    </source>
</evidence>
<protein>
    <recommendedName>
        <fullName evidence="7">34 kDa membrane antigen</fullName>
    </recommendedName>
</protein>
<reference evidence="5 6" key="1">
    <citation type="submission" date="2016-10" db="EMBL/GenBank/DDBJ databases">
        <authorList>
            <person name="de Groot N.N."/>
        </authorList>
    </citation>
    <scope>NUCLEOTIDE SEQUENCE [LARGE SCALE GENOMIC DNA]</scope>
    <source>
        <strain evidence="5 6">DSM 1736</strain>
    </source>
</reference>
<dbReference type="InterPro" id="IPR018470">
    <property type="entry name" value="Metal-bd_Tp34-typ"/>
</dbReference>
<dbReference type="AlphaFoldDB" id="A0A1G9QYY1"/>
<comment type="similarity">
    <text evidence="1">Belongs to the UPF0423 family.</text>
</comment>
<dbReference type="PROSITE" id="PS51257">
    <property type="entry name" value="PROKAR_LIPOPROTEIN"/>
    <property type="match status" value="1"/>
</dbReference>
<evidence type="ECO:0000313" key="5">
    <source>
        <dbReference type="EMBL" id="SDM16236.1"/>
    </source>
</evidence>
<evidence type="ECO:0000256" key="4">
    <source>
        <dbReference type="SAM" id="SignalP"/>
    </source>
</evidence>
<organism evidence="5 6">
    <name type="scientific">Dendrosporobacter quercicolus</name>
    <dbReference type="NCBI Taxonomy" id="146817"/>
    <lineage>
        <taxon>Bacteria</taxon>
        <taxon>Bacillati</taxon>
        <taxon>Bacillota</taxon>
        <taxon>Negativicutes</taxon>
        <taxon>Selenomonadales</taxon>
        <taxon>Sporomusaceae</taxon>
        <taxon>Dendrosporobacter</taxon>
    </lineage>
</organism>
<dbReference type="Pfam" id="PF10634">
    <property type="entry name" value="Iron_transport"/>
    <property type="match status" value="1"/>
</dbReference>
<dbReference type="InterPro" id="IPR038482">
    <property type="entry name" value="Tp34-type_sf"/>
</dbReference>
<dbReference type="Gene3D" id="2.60.40.2480">
    <property type="entry name" value="Periplasmic metal-binding protein Tp34-type"/>
    <property type="match status" value="1"/>
</dbReference>
<dbReference type="STRING" id="146817.SAMN04488502_102361"/>
<feature type="signal peptide" evidence="4">
    <location>
        <begin position="1"/>
        <end position="21"/>
    </location>
</feature>
<gene>
    <name evidence="5" type="ORF">SAMN04488502_102361</name>
</gene>
<dbReference type="Proteomes" id="UP000214880">
    <property type="component" value="Unassembled WGS sequence"/>
</dbReference>
<keyword evidence="2 4" id="KW-0732">Signal</keyword>
<name>A0A1G9QYY1_9FIRM</name>